<feature type="non-terminal residue" evidence="3">
    <location>
        <position position="204"/>
    </location>
</feature>
<keyword evidence="4" id="KW-1185">Reference proteome</keyword>
<proteinExistence type="predicted"/>
<keyword evidence="2" id="KW-0732">Signal</keyword>
<feature type="region of interest" description="Disordered" evidence="1">
    <location>
        <begin position="159"/>
        <end position="186"/>
    </location>
</feature>
<comment type="caution">
    <text evidence="3">The sequence shown here is derived from an EMBL/GenBank/DDBJ whole genome shotgun (WGS) entry which is preliminary data.</text>
</comment>
<evidence type="ECO:0000313" key="3">
    <source>
        <dbReference type="EMBL" id="CAJ0580429.1"/>
    </source>
</evidence>
<sequence>MLPSKLLACLLLISSLNGVFVRANNATTQPPPPRCPPGMHVCTGWQDEELCMPLKYKSNPVTTPRPTDQSPLPDWMYCKSLISDEDKCIWGLVVFEVFGKLTCTWPMKFKHSMLPYNWTMAVCARADQHGCRGKYGAECIEYSKILEIKRAEKAGELDECIMERPTEPPARAEGDEKKPTQSSHGVPPTMPALVLLVLVLKAFG</sequence>
<name>A0AA36G5S5_9BILA</name>
<evidence type="ECO:0000256" key="1">
    <source>
        <dbReference type="SAM" id="MobiDB-lite"/>
    </source>
</evidence>
<feature type="chain" id="PRO_5041276472" evidence="2">
    <location>
        <begin position="19"/>
        <end position="204"/>
    </location>
</feature>
<feature type="compositionally biased region" description="Basic and acidic residues" evidence="1">
    <location>
        <begin position="159"/>
        <end position="179"/>
    </location>
</feature>
<accession>A0AA36G5S5</accession>
<dbReference type="EMBL" id="CATQJA010002659">
    <property type="protein sequence ID" value="CAJ0580429.1"/>
    <property type="molecule type" value="Genomic_DNA"/>
</dbReference>
<feature type="signal peptide" evidence="2">
    <location>
        <begin position="1"/>
        <end position="18"/>
    </location>
</feature>
<dbReference type="Proteomes" id="UP001177023">
    <property type="component" value="Unassembled WGS sequence"/>
</dbReference>
<gene>
    <name evidence="3" type="ORF">MSPICULIGERA_LOCUS18627</name>
</gene>
<protein>
    <submittedName>
        <fullName evidence="3">Uncharacterized protein</fullName>
    </submittedName>
</protein>
<evidence type="ECO:0000313" key="4">
    <source>
        <dbReference type="Proteomes" id="UP001177023"/>
    </source>
</evidence>
<evidence type="ECO:0000256" key="2">
    <source>
        <dbReference type="SAM" id="SignalP"/>
    </source>
</evidence>
<reference evidence="3" key="1">
    <citation type="submission" date="2023-06" db="EMBL/GenBank/DDBJ databases">
        <authorList>
            <person name="Delattre M."/>
        </authorList>
    </citation>
    <scope>NUCLEOTIDE SEQUENCE</scope>
    <source>
        <strain evidence="3">AF72</strain>
    </source>
</reference>
<dbReference type="AlphaFoldDB" id="A0AA36G5S5"/>
<organism evidence="3 4">
    <name type="scientific">Mesorhabditis spiculigera</name>
    <dbReference type="NCBI Taxonomy" id="96644"/>
    <lineage>
        <taxon>Eukaryota</taxon>
        <taxon>Metazoa</taxon>
        <taxon>Ecdysozoa</taxon>
        <taxon>Nematoda</taxon>
        <taxon>Chromadorea</taxon>
        <taxon>Rhabditida</taxon>
        <taxon>Rhabditina</taxon>
        <taxon>Rhabditomorpha</taxon>
        <taxon>Rhabditoidea</taxon>
        <taxon>Rhabditidae</taxon>
        <taxon>Mesorhabditinae</taxon>
        <taxon>Mesorhabditis</taxon>
    </lineage>
</organism>